<dbReference type="GO" id="GO:0071949">
    <property type="term" value="F:FAD binding"/>
    <property type="evidence" value="ECO:0007669"/>
    <property type="project" value="InterPro"/>
</dbReference>
<dbReference type="OrthoDB" id="9791689at2"/>
<accession>A0A387FSI2</accession>
<evidence type="ECO:0000313" key="6">
    <source>
        <dbReference type="EMBL" id="AYG57766.1"/>
    </source>
</evidence>
<dbReference type="RefSeq" id="WP_120702861.1">
    <property type="nucleotide sequence ID" value="NZ_CP032694.1"/>
</dbReference>
<keyword evidence="7" id="KW-1185">Reference proteome</keyword>
<dbReference type="InterPro" id="IPR036188">
    <property type="entry name" value="FAD/NAD-bd_sf"/>
</dbReference>
<organism evidence="6 7">
    <name type="scientific">Rhizobium jaguaris</name>
    <dbReference type="NCBI Taxonomy" id="1312183"/>
    <lineage>
        <taxon>Bacteria</taxon>
        <taxon>Pseudomonadati</taxon>
        <taxon>Pseudomonadota</taxon>
        <taxon>Alphaproteobacteria</taxon>
        <taxon>Hyphomicrobiales</taxon>
        <taxon>Rhizobiaceae</taxon>
        <taxon>Rhizobium/Agrobacterium group</taxon>
        <taxon>Rhizobium</taxon>
    </lineage>
</organism>
<keyword evidence="1" id="KW-0285">Flavoprotein</keyword>
<evidence type="ECO:0000256" key="1">
    <source>
        <dbReference type="ARBA" id="ARBA00022630"/>
    </source>
</evidence>
<evidence type="ECO:0000256" key="2">
    <source>
        <dbReference type="ARBA" id="ARBA00022827"/>
    </source>
</evidence>
<keyword evidence="4 6" id="KW-0503">Monooxygenase</keyword>
<dbReference type="PANTHER" id="PTHR47178">
    <property type="entry name" value="MONOOXYGENASE, FAD-BINDING"/>
    <property type="match status" value="1"/>
</dbReference>
<dbReference type="EMBL" id="CP032694">
    <property type="protein sequence ID" value="AYG57766.1"/>
    <property type="molecule type" value="Genomic_DNA"/>
</dbReference>
<keyword evidence="2" id="KW-0274">FAD</keyword>
<dbReference type="PRINTS" id="PR00420">
    <property type="entry name" value="RNGMNOXGNASE"/>
</dbReference>
<proteinExistence type="predicted"/>
<dbReference type="Gene3D" id="3.50.50.60">
    <property type="entry name" value="FAD/NAD(P)-binding domain"/>
    <property type="match status" value="1"/>
</dbReference>
<gene>
    <name evidence="6" type="ORF">CCGE525_02275</name>
</gene>
<protein>
    <submittedName>
        <fullName evidence="6">FAD-dependent monooxygenase</fullName>
    </submittedName>
</protein>
<keyword evidence="3" id="KW-0560">Oxidoreductase</keyword>
<dbReference type="SUPFAM" id="SSF51905">
    <property type="entry name" value="FAD/NAD(P)-binding domain"/>
    <property type="match status" value="1"/>
</dbReference>
<dbReference type="Pfam" id="PF01494">
    <property type="entry name" value="FAD_binding_3"/>
    <property type="match status" value="1"/>
</dbReference>
<dbReference type="Proteomes" id="UP000282195">
    <property type="component" value="Chromosome"/>
</dbReference>
<dbReference type="AlphaFoldDB" id="A0A387FSI2"/>
<dbReference type="InterPro" id="IPR002938">
    <property type="entry name" value="FAD-bd"/>
</dbReference>
<feature type="domain" description="FAD-binding" evidence="5">
    <location>
        <begin position="122"/>
        <end position="378"/>
    </location>
</feature>
<dbReference type="KEGG" id="rjg:CCGE525_02275"/>
<evidence type="ECO:0000256" key="4">
    <source>
        <dbReference type="ARBA" id="ARBA00023033"/>
    </source>
</evidence>
<evidence type="ECO:0000256" key="3">
    <source>
        <dbReference type="ARBA" id="ARBA00023002"/>
    </source>
</evidence>
<dbReference type="PANTHER" id="PTHR47178:SF6">
    <property type="entry name" value="FAD-BINDING DOMAIN-CONTAINING PROTEIN"/>
    <property type="match status" value="1"/>
</dbReference>
<dbReference type="Pfam" id="PF13450">
    <property type="entry name" value="NAD_binding_8"/>
    <property type="match status" value="1"/>
</dbReference>
<evidence type="ECO:0000313" key="7">
    <source>
        <dbReference type="Proteomes" id="UP000282195"/>
    </source>
</evidence>
<sequence>MHVLIIGAGTGGLALAHALKQAGIDVSVFERDLVPNADTGGYRVGISPAGSRALKTCVPPDIYDLFVATCARAPRNFSMLTERFAEVLCLELDGVAAEAMDGEKNVIRKTLRRVLLMGLEDQVSFGKRFEGFTQNPDGSVTARFEDGSSASGDVLIGADGSGSAVRKQRLPEARLEDTGIVSIGGKLPMTAESKALLSEKMFYGMSMIMAPKGFGGIIHSLEFPQSRTNPDFAARWPNFVELLDADSIGWALWGARQNFRKDPTTLDGDELQHLGLELTRDWHPHMRALIRLTEPAAIHHLGMRTSVPLSPWESSNVTLLGDAIHTMTPGRGAGANTALRDAALLGQLLVEVHQAQRPLVQAIHDYEVEMLRYSTEAVNESKKQMSSTDLIHRPIVGALQLALMRGAMRVVNAVPMLKRRILPNIMRVRGAN</sequence>
<name>A0A387FSI2_9HYPH</name>
<dbReference type="GO" id="GO:0004497">
    <property type="term" value="F:monooxygenase activity"/>
    <property type="evidence" value="ECO:0007669"/>
    <property type="project" value="UniProtKB-KW"/>
</dbReference>
<evidence type="ECO:0000259" key="5">
    <source>
        <dbReference type="Pfam" id="PF01494"/>
    </source>
</evidence>
<reference evidence="6 7" key="1">
    <citation type="submission" date="2018-10" db="EMBL/GenBank/DDBJ databases">
        <title>Rhizobium etli, R. leguminosarum and a new Rhizobium genospecies from Phaseolus dumosus.</title>
        <authorList>
            <person name="Ramirez-Puebla S.T."/>
            <person name="Rogel-Hernandez M.A."/>
            <person name="Guerrero G."/>
            <person name="Ormeno-Orrillo E."/>
            <person name="Martinez-Romero J.C."/>
            <person name="Negrete-Yankelevich S."/>
            <person name="Martinez-Romero E."/>
        </authorList>
    </citation>
    <scope>NUCLEOTIDE SEQUENCE [LARGE SCALE GENOMIC DNA]</scope>
    <source>
        <strain evidence="6 7">CCGE525</strain>
    </source>
</reference>